<dbReference type="RefSeq" id="WP_014966476.1">
    <property type="nucleotide sequence ID" value="NC_018664.1"/>
</dbReference>
<reference evidence="2 3" key="1">
    <citation type="journal article" date="2012" name="PLoS ONE">
        <title>The purine-utilizing bacterium Clostridium acidurici 9a: a genome-guided metabolic reconsideration.</title>
        <authorList>
            <person name="Hartwich K."/>
            <person name="Poehlein A."/>
            <person name="Daniel R."/>
        </authorList>
    </citation>
    <scope>NUCLEOTIDE SEQUENCE [LARGE SCALE GENOMIC DNA]</scope>
    <source>
        <strain evidence="3">ATCC 7906 / DSM 604 / BCRC 14475 / CIP 104303 / KCTC 5404 / NCIMB 10678 / 9a</strain>
    </source>
</reference>
<dbReference type="SUPFAM" id="SSF57997">
    <property type="entry name" value="Tropomyosin"/>
    <property type="match status" value="1"/>
</dbReference>
<dbReference type="Gene3D" id="1.20.120.330">
    <property type="entry name" value="Nucleotidyltransferases domain 2"/>
    <property type="match status" value="1"/>
</dbReference>
<evidence type="ECO:0000256" key="1">
    <source>
        <dbReference type="SAM" id="MobiDB-lite"/>
    </source>
</evidence>
<dbReference type="HOGENOM" id="CLU_1764794_0_0_9"/>
<evidence type="ECO:0000313" key="2">
    <source>
        <dbReference type="EMBL" id="AFS77339.1"/>
    </source>
</evidence>
<dbReference type="Proteomes" id="UP000006094">
    <property type="component" value="Chromosome"/>
</dbReference>
<organism evidence="2 3">
    <name type="scientific">Gottschalkia acidurici (strain ATCC 7906 / DSM 604 / BCRC 14475 / CIP 104303 / KCTC 5404 / NCIMB 10678 / 9a)</name>
    <name type="common">Clostridium acidurici</name>
    <dbReference type="NCBI Taxonomy" id="1128398"/>
    <lineage>
        <taxon>Bacteria</taxon>
        <taxon>Bacillati</taxon>
        <taxon>Bacillota</taxon>
        <taxon>Tissierellia</taxon>
        <taxon>Tissierellales</taxon>
        <taxon>Gottschalkiaceae</taxon>
        <taxon>Gottschalkia</taxon>
    </lineage>
</organism>
<evidence type="ECO:0000313" key="3">
    <source>
        <dbReference type="Proteomes" id="UP000006094"/>
    </source>
</evidence>
<keyword evidence="3" id="KW-1185">Reference proteome</keyword>
<accession>K0AVN2</accession>
<dbReference type="eggNOG" id="ENOG5033FFJ">
    <property type="taxonomic scope" value="Bacteria"/>
</dbReference>
<protein>
    <submittedName>
        <fullName evidence="2">Uncharacterized protein</fullName>
    </submittedName>
</protein>
<name>K0AVN2_GOTA9</name>
<feature type="compositionally biased region" description="Basic and acidic residues" evidence="1">
    <location>
        <begin position="44"/>
        <end position="67"/>
    </location>
</feature>
<dbReference type="OrthoDB" id="1707630at2"/>
<dbReference type="PATRIC" id="fig|1128398.3.peg.267"/>
<sequence>MTNEEFQRIVIEKLENLEIGQKSLETRQRNLEDGQKSLEARQKNLEEGQKNLETRQKNLEEGQKSLETRQGSLEVGQKNLETRQKSLEEGQEEIISKLNCVINQTADLTEFREEVKEELKNIKSTISRIEINTADNWSDIAKLKAAR</sequence>
<dbReference type="KEGG" id="cad:Curi_c02590"/>
<dbReference type="AlphaFoldDB" id="K0AVN2"/>
<dbReference type="EMBL" id="CP003326">
    <property type="protein sequence ID" value="AFS77339.1"/>
    <property type="molecule type" value="Genomic_DNA"/>
</dbReference>
<proteinExistence type="predicted"/>
<dbReference type="STRING" id="1128398.Curi_c02590"/>
<feature type="region of interest" description="Disordered" evidence="1">
    <location>
        <begin position="44"/>
        <end position="80"/>
    </location>
</feature>
<gene>
    <name evidence="2" type="ordered locus">Curi_c02590</name>
</gene>